<dbReference type="Gene3D" id="3.40.250.10">
    <property type="entry name" value="Rhodanese-like domain"/>
    <property type="match status" value="1"/>
</dbReference>
<organism evidence="11 12">
    <name type="scientific">Lonchura striata</name>
    <name type="common">white-rumped munia</name>
    <dbReference type="NCBI Taxonomy" id="40157"/>
    <lineage>
        <taxon>Eukaryota</taxon>
        <taxon>Metazoa</taxon>
        <taxon>Chordata</taxon>
        <taxon>Craniata</taxon>
        <taxon>Vertebrata</taxon>
        <taxon>Euteleostomi</taxon>
        <taxon>Archelosauria</taxon>
        <taxon>Archosauria</taxon>
        <taxon>Dinosauria</taxon>
        <taxon>Saurischia</taxon>
        <taxon>Theropoda</taxon>
        <taxon>Coelurosauria</taxon>
        <taxon>Aves</taxon>
        <taxon>Neognathae</taxon>
        <taxon>Neoaves</taxon>
        <taxon>Telluraves</taxon>
        <taxon>Australaves</taxon>
        <taxon>Passeriformes</taxon>
        <taxon>Passeroidea</taxon>
        <taxon>Estrildidae</taxon>
        <taxon>Estrildinae</taxon>
        <taxon>Lonchura</taxon>
    </lineage>
</organism>
<dbReference type="InterPro" id="IPR000751">
    <property type="entry name" value="MPI_Phosphatase"/>
</dbReference>
<comment type="catalytic activity">
    <reaction evidence="7 8">
        <text>O-phospho-L-tyrosyl-[protein] + H2O = L-tyrosyl-[protein] + phosphate</text>
        <dbReference type="Rhea" id="RHEA:10684"/>
        <dbReference type="Rhea" id="RHEA-COMP:10136"/>
        <dbReference type="Rhea" id="RHEA-COMP:20101"/>
        <dbReference type="ChEBI" id="CHEBI:15377"/>
        <dbReference type="ChEBI" id="CHEBI:43474"/>
        <dbReference type="ChEBI" id="CHEBI:46858"/>
        <dbReference type="ChEBI" id="CHEBI:61978"/>
        <dbReference type="EC" id="3.1.3.48"/>
    </reaction>
</comment>
<evidence type="ECO:0000256" key="4">
    <source>
        <dbReference type="ARBA" id="ARBA00022801"/>
    </source>
</evidence>
<dbReference type="GO" id="GO:0010971">
    <property type="term" value="P:positive regulation of G2/M transition of mitotic cell cycle"/>
    <property type="evidence" value="ECO:0007669"/>
    <property type="project" value="TreeGrafter"/>
</dbReference>
<dbReference type="GO" id="GO:0005737">
    <property type="term" value="C:cytoplasm"/>
    <property type="evidence" value="ECO:0007669"/>
    <property type="project" value="TreeGrafter"/>
</dbReference>
<evidence type="ECO:0000256" key="6">
    <source>
        <dbReference type="ARBA" id="ARBA00023306"/>
    </source>
</evidence>
<dbReference type="FunFam" id="3.40.250.10:FF:000021">
    <property type="entry name" value="M-phase inducer phosphatase cdc-25.2"/>
    <property type="match status" value="1"/>
</dbReference>
<keyword evidence="2 8" id="KW-0132">Cell division</keyword>
<sequence>MRRALSPRSCRSWARSCRSCPPATGLPGGTCLPSAQAAHQSWSPQVLPWHRDSTVPQGMEKPVTTPVIKKEEAMLHPGKPDQRRQLFRAPSVPGSVPGPVPKRRWPSDRDSPSEAKRQRSVAGSPQQEASLEPGVWLEPCGSAQLQEIENLMANDDQELIGDFSKPPEGLPSCSPPGPRVFPLGDALPPQLEKVLTGRYSSFVERSVVVDCRYPYEYQGGHIKGAVNLPLQRDVEKSLLEQPIVAQDAGKRVIVIFHCEFSVERGPKMCKFLRERDRSCHRYPQLHYPELYVLNGGYREFFFQFPDHCEPRDYRPMQDPAFREELHRFRRQRQRGRRALFKRGRDP</sequence>
<dbReference type="PROSITE" id="PS50206">
    <property type="entry name" value="RHODANESE_3"/>
    <property type="match status" value="1"/>
</dbReference>
<comment type="function">
    <text evidence="8">Tyrosine protein phosphatase which functions as a dosage-dependent inducer of mitotic progression.</text>
</comment>
<dbReference type="STRING" id="299123.ENSLSDP00000003438"/>
<dbReference type="SUPFAM" id="SSF52821">
    <property type="entry name" value="Rhodanese/Cell cycle control phosphatase"/>
    <property type="match status" value="1"/>
</dbReference>
<comment type="caution">
    <text evidence="11">The sequence shown here is derived from an EMBL/GenBank/DDBJ whole genome shotgun (WGS) entry which is preliminary data.</text>
</comment>
<feature type="compositionally biased region" description="Basic and acidic residues" evidence="9">
    <location>
        <begin position="72"/>
        <end position="84"/>
    </location>
</feature>
<keyword evidence="6 8" id="KW-0131">Cell cycle</keyword>
<protein>
    <recommendedName>
        <fullName evidence="8">M-phase inducer phosphatase</fullName>
        <ecNumber evidence="8">3.1.3.48</ecNumber>
    </recommendedName>
</protein>
<evidence type="ECO:0000256" key="9">
    <source>
        <dbReference type="SAM" id="MobiDB-lite"/>
    </source>
</evidence>
<feature type="compositionally biased region" description="Basic and acidic residues" evidence="9">
    <location>
        <begin position="105"/>
        <end position="117"/>
    </location>
</feature>
<dbReference type="Proteomes" id="UP000197619">
    <property type="component" value="Unassembled WGS sequence"/>
</dbReference>
<evidence type="ECO:0000313" key="11">
    <source>
        <dbReference type="EMBL" id="OWK54526.1"/>
    </source>
</evidence>
<dbReference type="Pfam" id="PF00581">
    <property type="entry name" value="Rhodanese"/>
    <property type="match status" value="1"/>
</dbReference>
<evidence type="ECO:0000256" key="5">
    <source>
        <dbReference type="ARBA" id="ARBA00022912"/>
    </source>
</evidence>
<dbReference type="GO" id="GO:0110032">
    <property type="term" value="P:positive regulation of G2/MI transition of meiotic cell cycle"/>
    <property type="evidence" value="ECO:0007669"/>
    <property type="project" value="TreeGrafter"/>
</dbReference>
<feature type="domain" description="Rhodanese" evidence="10">
    <location>
        <begin position="202"/>
        <end position="309"/>
    </location>
</feature>
<evidence type="ECO:0000259" key="10">
    <source>
        <dbReference type="PROSITE" id="PS50206"/>
    </source>
</evidence>
<keyword evidence="12" id="KW-1185">Reference proteome</keyword>
<evidence type="ECO:0000256" key="7">
    <source>
        <dbReference type="ARBA" id="ARBA00051722"/>
    </source>
</evidence>
<proteinExistence type="inferred from homology"/>
<feature type="region of interest" description="Disordered" evidence="9">
    <location>
        <begin position="72"/>
        <end position="135"/>
    </location>
</feature>
<keyword evidence="5 8" id="KW-0904">Protein phosphatase</keyword>
<comment type="similarity">
    <text evidence="1 8">Belongs to the MPI phosphatase family.</text>
</comment>
<name>A0A218ULH9_9PASE</name>
<dbReference type="InterPro" id="IPR036873">
    <property type="entry name" value="Rhodanese-like_dom_sf"/>
</dbReference>
<dbReference type="CDD" id="cd01530">
    <property type="entry name" value="Cdc25"/>
    <property type="match status" value="1"/>
</dbReference>
<dbReference type="GO" id="GO:0004725">
    <property type="term" value="F:protein tyrosine phosphatase activity"/>
    <property type="evidence" value="ECO:0007669"/>
    <property type="project" value="UniProtKB-UniRule"/>
</dbReference>
<evidence type="ECO:0000256" key="1">
    <source>
        <dbReference type="ARBA" id="ARBA00011065"/>
    </source>
</evidence>
<evidence type="ECO:0000256" key="8">
    <source>
        <dbReference type="RuleBase" id="RU368028"/>
    </source>
</evidence>
<dbReference type="SMART" id="SM00450">
    <property type="entry name" value="RHOD"/>
    <property type="match status" value="1"/>
</dbReference>
<dbReference type="Pfam" id="PF06617">
    <property type="entry name" value="M-inducer_phosp"/>
    <property type="match status" value="1"/>
</dbReference>
<dbReference type="AlphaFoldDB" id="A0A218ULH9"/>
<dbReference type="GO" id="GO:0005634">
    <property type="term" value="C:nucleus"/>
    <property type="evidence" value="ECO:0007669"/>
    <property type="project" value="TreeGrafter"/>
</dbReference>
<accession>A0A218ULH9</accession>
<reference evidence="11 12" key="1">
    <citation type="submission" date="2017-05" db="EMBL/GenBank/DDBJ databases">
        <title>Genome of assembly of the Bengalese finch, Lonchura striata domestica.</title>
        <authorList>
            <person name="Colquitt B.M."/>
            <person name="Brainard M.S."/>
        </authorList>
    </citation>
    <scope>NUCLEOTIDE SEQUENCE [LARGE SCALE GENOMIC DNA]</scope>
    <source>
        <strain evidence="11">White83orange57</strain>
    </source>
</reference>
<evidence type="ECO:0000313" key="12">
    <source>
        <dbReference type="Proteomes" id="UP000197619"/>
    </source>
</evidence>
<dbReference type="PANTHER" id="PTHR10828">
    <property type="entry name" value="M-PHASE INDUCER PHOSPHATASE DUAL SPECIFICITY PHOSPHATASE CDC25"/>
    <property type="match status" value="1"/>
</dbReference>
<dbReference type="InterPro" id="IPR001763">
    <property type="entry name" value="Rhodanese-like_dom"/>
</dbReference>
<evidence type="ECO:0000256" key="2">
    <source>
        <dbReference type="ARBA" id="ARBA00022618"/>
    </source>
</evidence>
<dbReference type="GO" id="GO:0000086">
    <property type="term" value="P:G2/M transition of mitotic cell cycle"/>
    <property type="evidence" value="ECO:0007669"/>
    <property type="project" value="TreeGrafter"/>
</dbReference>
<dbReference type="PRINTS" id="PR00716">
    <property type="entry name" value="MPIPHPHTASE"/>
</dbReference>
<evidence type="ECO:0000256" key="3">
    <source>
        <dbReference type="ARBA" id="ARBA00022776"/>
    </source>
</evidence>
<dbReference type="PANTHER" id="PTHR10828:SF48">
    <property type="entry name" value="M-PHASE INDUCER PHOSPHATASE 2"/>
    <property type="match status" value="1"/>
</dbReference>
<dbReference type="EMBL" id="MUZQ01000237">
    <property type="protein sequence ID" value="OWK54526.1"/>
    <property type="molecule type" value="Genomic_DNA"/>
</dbReference>
<keyword evidence="3 8" id="KW-0498">Mitosis</keyword>
<keyword evidence="4 8" id="KW-0378">Hydrolase</keyword>
<dbReference type="GO" id="GO:0051301">
    <property type="term" value="P:cell division"/>
    <property type="evidence" value="ECO:0007669"/>
    <property type="project" value="UniProtKB-UniRule"/>
</dbReference>
<gene>
    <name evidence="11" type="primary">CDC25B</name>
    <name evidence="11" type="ORF">RLOC_00008192</name>
</gene>
<dbReference type="EC" id="3.1.3.48" evidence="8"/>